<reference evidence="1 2" key="1">
    <citation type="submission" date="2018-05" db="EMBL/GenBank/DDBJ databases">
        <title>Genomic Encyclopedia of Type Strains, Phase III (KMG-III): the genomes of soil and plant-associated and newly described type strains.</title>
        <authorList>
            <person name="Whitman W."/>
        </authorList>
    </citation>
    <scope>NUCLEOTIDE SEQUENCE [LARGE SCALE GENOMIC DNA]</scope>
    <source>
        <strain evidence="1 2">CECT 5696</strain>
    </source>
</reference>
<dbReference type="AlphaFoldDB" id="A0A2V2YRZ9"/>
<sequence>MKKVLDFDDTPIIDTYSNQANIVAIISKHDQLKSWILTRFIRIAYANDNNYLDFCDGDYFDYYRCRTKYCDNKKYFLEYSNHNFLSEEDVTNEILNDNLCDTIIEYINKGAYITIHLNHFYIEGSDAFHKFQRNHQAIIFGYDLGNKQFYVADNFVQGKYLTLKVNFIDLVKARRSSENIELKAAIKIVVLPDSRFTLDYTNIYNILVDYISGTDRSNYGLITHYDSSTTNQYSYSHHNFVYDFHYKHEGFLYGHHTYKQFHKAIAYNMEHGGKLDIRSYHLMCNHKAVLKTLFACFVEEFGIRDHNGLLQMFDDISTNCMKARNYVLKYNLTADKRILKKVDEIYKNIELSEKDAILTFLDELSKKTKDTTVLLPIV</sequence>
<dbReference type="OrthoDB" id="2530145at2"/>
<proteinExistence type="predicted"/>
<dbReference type="Proteomes" id="UP000246635">
    <property type="component" value="Unassembled WGS sequence"/>
</dbReference>
<keyword evidence="2" id="KW-1185">Reference proteome</keyword>
<evidence type="ECO:0008006" key="3">
    <source>
        <dbReference type="Google" id="ProtNLM"/>
    </source>
</evidence>
<name>A0A2V2YRZ9_9BACL</name>
<organism evidence="1 2">
    <name type="scientific">Paenibacillus cellulosilyticus</name>
    <dbReference type="NCBI Taxonomy" id="375489"/>
    <lineage>
        <taxon>Bacteria</taxon>
        <taxon>Bacillati</taxon>
        <taxon>Bacillota</taxon>
        <taxon>Bacilli</taxon>
        <taxon>Bacillales</taxon>
        <taxon>Paenibacillaceae</taxon>
        <taxon>Paenibacillus</taxon>
    </lineage>
</organism>
<dbReference type="EMBL" id="QGTQ01000012">
    <property type="protein sequence ID" value="PWW00792.1"/>
    <property type="molecule type" value="Genomic_DNA"/>
</dbReference>
<protein>
    <recommendedName>
        <fullName evidence="3">Butirosin biosynthesis protein H-like</fullName>
    </recommendedName>
</protein>
<dbReference type="RefSeq" id="WP_110045007.1">
    <property type="nucleotide sequence ID" value="NZ_CP054612.1"/>
</dbReference>
<comment type="caution">
    <text evidence="1">The sequence shown here is derived from an EMBL/GenBank/DDBJ whole genome shotgun (WGS) entry which is preliminary data.</text>
</comment>
<evidence type="ECO:0000313" key="1">
    <source>
        <dbReference type="EMBL" id="PWW00792.1"/>
    </source>
</evidence>
<accession>A0A2V2YRZ9</accession>
<gene>
    <name evidence="1" type="ORF">DFQ01_112145</name>
</gene>
<evidence type="ECO:0000313" key="2">
    <source>
        <dbReference type="Proteomes" id="UP000246635"/>
    </source>
</evidence>